<proteinExistence type="predicted"/>
<feature type="transmembrane region" description="Helical" evidence="1">
    <location>
        <begin position="12"/>
        <end position="33"/>
    </location>
</feature>
<dbReference type="Proteomes" id="UP001595607">
    <property type="component" value="Unassembled WGS sequence"/>
</dbReference>
<sequence>MAATTGATRYGRLAGLGYVVIFALAIHANFAVIEALPSESGPAAVADFIRENAMLWRLAIAEFLVVMAVDIVVAYALYRLLEGRARGLNALSALFRLGYTVANIPVILMLLTALRWASAESVPNELSDAMAAQTALGYGPAFTLTLGFFGVHLVLLATAIIVSGRLPKVIGFLTGVAGLAYTLDALGYLLLPDLRTANISIVAPLVIVPALIGEGLLMLWLLFGPLKGRA</sequence>
<feature type="transmembrane region" description="Helical" evidence="1">
    <location>
        <begin position="137"/>
        <end position="162"/>
    </location>
</feature>
<feature type="transmembrane region" description="Helical" evidence="1">
    <location>
        <begin position="93"/>
        <end position="117"/>
    </location>
</feature>
<comment type="caution">
    <text evidence="2">The sequence shown here is derived from an EMBL/GenBank/DDBJ whole genome shotgun (WGS) entry which is preliminary data.</text>
</comment>
<evidence type="ECO:0000313" key="3">
    <source>
        <dbReference type="Proteomes" id="UP001595607"/>
    </source>
</evidence>
<keyword evidence="1" id="KW-0812">Transmembrane</keyword>
<evidence type="ECO:0000256" key="1">
    <source>
        <dbReference type="SAM" id="Phobius"/>
    </source>
</evidence>
<dbReference type="Pfam" id="PF14329">
    <property type="entry name" value="DUF4386"/>
    <property type="match status" value="1"/>
</dbReference>
<dbReference type="InterPro" id="IPR025495">
    <property type="entry name" value="DUF4386"/>
</dbReference>
<gene>
    <name evidence="2" type="ORF">ACFONP_05070</name>
</gene>
<evidence type="ECO:0000313" key="2">
    <source>
        <dbReference type="EMBL" id="MFC3302099.1"/>
    </source>
</evidence>
<keyword evidence="1" id="KW-1133">Transmembrane helix</keyword>
<feature type="transmembrane region" description="Helical" evidence="1">
    <location>
        <begin position="53"/>
        <end position="81"/>
    </location>
</feature>
<dbReference type="RefSeq" id="WP_189574329.1">
    <property type="nucleotide sequence ID" value="NZ_BMXU01000001.1"/>
</dbReference>
<protein>
    <submittedName>
        <fullName evidence="2">DUF4386 domain-containing protein</fullName>
    </submittedName>
</protein>
<name>A0ABV7M9I3_9PROT</name>
<accession>A0ABV7M9I3</accession>
<dbReference type="EMBL" id="JBHRVA010000002">
    <property type="protein sequence ID" value="MFC3302099.1"/>
    <property type="molecule type" value="Genomic_DNA"/>
</dbReference>
<reference evidence="3" key="1">
    <citation type="journal article" date="2019" name="Int. J. Syst. Evol. Microbiol.">
        <title>The Global Catalogue of Microorganisms (GCM) 10K type strain sequencing project: providing services to taxonomists for standard genome sequencing and annotation.</title>
        <authorList>
            <consortium name="The Broad Institute Genomics Platform"/>
            <consortium name="The Broad Institute Genome Sequencing Center for Infectious Disease"/>
            <person name="Wu L."/>
            <person name="Ma J."/>
        </authorList>
    </citation>
    <scope>NUCLEOTIDE SEQUENCE [LARGE SCALE GENOMIC DNA]</scope>
    <source>
        <strain evidence="3">KCTC 22245</strain>
    </source>
</reference>
<feature type="transmembrane region" description="Helical" evidence="1">
    <location>
        <begin position="169"/>
        <end position="191"/>
    </location>
</feature>
<feature type="transmembrane region" description="Helical" evidence="1">
    <location>
        <begin position="197"/>
        <end position="223"/>
    </location>
</feature>
<organism evidence="2 3">
    <name type="scientific">Parvularcula lutaonensis</name>
    <dbReference type="NCBI Taxonomy" id="491923"/>
    <lineage>
        <taxon>Bacteria</taxon>
        <taxon>Pseudomonadati</taxon>
        <taxon>Pseudomonadota</taxon>
        <taxon>Alphaproteobacteria</taxon>
        <taxon>Parvularculales</taxon>
        <taxon>Parvularculaceae</taxon>
        <taxon>Parvularcula</taxon>
    </lineage>
</organism>
<keyword evidence="1" id="KW-0472">Membrane</keyword>
<keyword evidence="3" id="KW-1185">Reference proteome</keyword>